<feature type="transmembrane region" description="Helical" evidence="5">
    <location>
        <begin position="67"/>
        <end position="94"/>
    </location>
</feature>
<feature type="transmembrane region" description="Helical" evidence="5">
    <location>
        <begin position="19"/>
        <end position="38"/>
    </location>
</feature>
<evidence type="ECO:0000256" key="2">
    <source>
        <dbReference type="ARBA" id="ARBA00022692"/>
    </source>
</evidence>
<gene>
    <name evidence="7" type="ORF">ACFS25_15770</name>
</gene>
<evidence type="ECO:0000259" key="6">
    <source>
        <dbReference type="Pfam" id="PF07291"/>
    </source>
</evidence>
<evidence type="ECO:0000256" key="4">
    <source>
        <dbReference type="ARBA" id="ARBA00023136"/>
    </source>
</evidence>
<comment type="caution">
    <text evidence="7">The sequence shown here is derived from an EMBL/GenBank/DDBJ whole genome shotgun (WGS) entry which is preliminary data.</text>
</comment>
<keyword evidence="3 5" id="KW-1133">Transmembrane helix</keyword>
<keyword evidence="8" id="KW-1185">Reference proteome</keyword>
<keyword evidence="2 5" id="KW-0812">Transmembrane</keyword>
<name>A0ABW6ALG2_9BACT</name>
<feature type="transmembrane region" description="Helical" evidence="5">
    <location>
        <begin position="141"/>
        <end position="158"/>
    </location>
</feature>
<evidence type="ECO:0000256" key="5">
    <source>
        <dbReference type="SAM" id="Phobius"/>
    </source>
</evidence>
<dbReference type="Pfam" id="PF07291">
    <property type="entry name" value="MauE"/>
    <property type="match status" value="1"/>
</dbReference>
<sequence>MNPTTSQPKVKTGTPPMLIAARIARILVGLVFIFSGLIKLNDPVGTQIKFEEYFEVFAQDLPFMHSFFMALIPFTLSMSVLFCAAEVILGVALLASYKPKVTVWLLFFLIVFFTFLTFYSAYFDRVTDCGCFGDAIKLKPWTSFGKDIILTVLILFIIGHRNRLRSRNTGWLVGITIVLTMALGIYAVEFLPPIDMLPYAVGKSIPAGMKPSEPMRYKYVMEKEGKTTEFDQYPADQSYKFKEMVLVNQNAKPKITDYRIWNDEGDFTQQTFEGNKLFIIVKNTKEIDAGSLPAIRSLVEGLQGSTISPYILTSTSDDEIKAFRKEFQLETVPYYKADATVLKTIMRSNPGTWLLSNGVVRGKWHYNSTPDAAEVKKIVTPGPTER</sequence>
<dbReference type="InterPro" id="IPR009908">
    <property type="entry name" value="Methylamine_util_MauE"/>
</dbReference>
<evidence type="ECO:0000313" key="8">
    <source>
        <dbReference type="Proteomes" id="UP001597512"/>
    </source>
</evidence>
<protein>
    <submittedName>
        <fullName evidence="7">BT_3928 family protein</fullName>
    </submittedName>
</protein>
<organism evidence="7 8">
    <name type="scientific">Spirosoma flavum</name>
    <dbReference type="NCBI Taxonomy" id="2048557"/>
    <lineage>
        <taxon>Bacteria</taxon>
        <taxon>Pseudomonadati</taxon>
        <taxon>Bacteroidota</taxon>
        <taxon>Cytophagia</taxon>
        <taxon>Cytophagales</taxon>
        <taxon>Cytophagaceae</taxon>
        <taxon>Spirosoma</taxon>
    </lineage>
</organism>
<evidence type="ECO:0000313" key="7">
    <source>
        <dbReference type="EMBL" id="MFD2935248.1"/>
    </source>
</evidence>
<reference evidence="8" key="1">
    <citation type="journal article" date="2019" name="Int. J. Syst. Evol. Microbiol.">
        <title>The Global Catalogue of Microorganisms (GCM) 10K type strain sequencing project: providing services to taxonomists for standard genome sequencing and annotation.</title>
        <authorList>
            <consortium name="The Broad Institute Genomics Platform"/>
            <consortium name="The Broad Institute Genome Sequencing Center for Infectious Disease"/>
            <person name="Wu L."/>
            <person name="Ma J."/>
        </authorList>
    </citation>
    <scope>NUCLEOTIDE SEQUENCE [LARGE SCALE GENOMIC DNA]</scope>
    <source>
        <strain evidence="8">KCTC 52490</strain>
    </source>
</reference>
<dbReference type="Proteomes" id="UP001597512">
    <property type="component" value="Unassembled WGS sequence"/>
</dbReference>
<proteinExistence type="predicted"/>
<evidence type="ECO:0000256" key="1">
    <source>
        <dbReference type="ARBA" id="ARBA00004141"/>
    </source>
</evidence>
<feature type="transmembrane region" description="Helical" evidence="5">
    <location>
        <begin position="101"/>
        <end position="121"/>
    </location>
</feature>
<comment type="subcellular location">
    <subcellularLocation>
        <location evidence="1">Membrane</location>
        <topology evidence="1">Multi-pass membrane protein</topology>
    </subcellularLocation>
</comment>
<dbReference type="RefSeq" id="WP_381502804.1">
    <property type="nucleotide sequence ID" value="NZ_JBHUOM010000012.1"/>
</dbReference>
<keyword evidence="4 5" id="KW-0472">Membrane</keyword>
<dbReference type="NCBIfam" id="NF045576">
    <property type="entry name" value="BT_3928_fam"/>
    <property type="match status" value="1"/>
</dbReference>
<dbReference type="EMBL" id="JBHUOM010000012">
    <property type="protein sequence ID" value="MFD2935248.1"/>
    <property type="molecule type" value="Genomic_DNA"/>
</dbReference>
<accession>A0ABW6ALG2</accession>
<evidence type="ECO:0000256" key="3">
    <source>
        <dbReference type="ARBA" id="ARBA00022989"/>
    </source>
</evidence>
<feature type="domain" description="Methylamine utilisation protein MauE" evidence="6">
    <location>
        <begin position="19"/>
        <end position="157"/>
    </location>
</feature>
<feature type="transmembrane region" description="Helical" evidence="5">
    <location>
        <begin position="170"/>
        <end position="188"/>
    </location>
</feature>